<keyword evidence="4 5" id="KW-0472">Membrane</keyword>
<dbReference type="PANTHER" id="PTHR48022:SF2">
    <property type="entry name" value="PLASTIDIC GLUCOSE TRANSPORTER 4"/>
    <property type="match status" value="1"/>
</dbReference>
<protein>
    <submittedName>
        <fullName evidence="6">Uncharacterized protein</fullName>
    </submittedName>
</protein>
<dbReference type="PANTHER" id="PTHR48022">
    <property type="entry name" value="PLASTIDIC GLUCOSE TRANSPORTER 4"/>
    <property type="match status" value="1"/>
</dbReference>
<comment type="caution">
    <text evidence="6">The sequence shown here is derived from an EMBL/GenBank/DDBJ whole genome shotgun (WGS) entry which is preliminary data.</text>
</comment>
<evidence type="ECO:0000256" key="2">
    <source>
        <dbReference type="ARBA" id="ARBA00022692"/>
    </source>
</evidence>
<evidence type="ECO:0000256" key="4">
    <source>
        <dbReference type="ARBA" id="ARBA00023136"/>
    </source>
</evidence>
<gene>
    <name evidence="6" type="ORF">ETB97_007329</name>
</gene>
<keyword evidence="3 5" id="KW-1133">Transmembrane helix</keyword>
<evidence type="ECO:0000256" key="5">
    <source>
        <dbReference type="SAM" id="Phobius"/>
    </source>
</evidence>
<feature type="transmembrane region" description="Helical" evidence="5">
    <location>
        <begin position="64"/>
        <end position="90"/>
    </location>
</feature>
<comment type="subcellular location">
    <subcellularLocation>
        <location evidence="1">Membrane</location>
        <topology evidence="1">Multi-pass membrane protein</topology>
    </subcellularLocation>
</comment>
<organism evidence="6 7">
    <name type="scientific">Petromyces alliaceus</name>
    <name type="common">Aspergillus alliaceus</name>
    <dbReference type="NCBI Taxonomy" id="209559"/>
    <lineage>
        <taxon>Eukaryota</taxon>
        <taxon>Fungi</taxon>
        <taxon>Dikarya</taxon>
        <taxon>Ascomycota</taxon>
        <taxon>Pezizomycotina</taxon>
        <taxon>Eurotiomycetes</taxon>
        <taxon>Eurotiomycetidae</taxon>
        <taxon>Eurotiales</taxon>
        <taxon>Aspergillaceae</taxon>
        <taxon>Aspergillus</taxon>
        <taxon>Aspergillus subgen. Circumdati</taxon>
    </lineage>
</organism>
<reference evidence="6 7" key="1">
    <citation type="submission" date="2019-04" db="EMBL/GenBank/DDBJ databases">
        <title>Aspergillus burnettii sp. nov., novel species from soil in southeast Queensland.</title>
        <authorList>
            <person name="Gilchrist C.L.M."/>
            <person name="Pitt J.I."/>
            <person name="Lange L."/>
            <person name="Lacey H.J."/>
            <person name="Vuong D."/>
            <person name="Midgley D.J."/>
            <person name="Greenfield P."/>
            <person name="Bradbury M."/>
            <person name="Lacey E."/>
            <person name="Busk P.K."/>
            <person name="Pilgaard B."/>
            <person name="Chooi Y.H."/>
            <person name="Piggott A.M."/>
        </authorList>
    </citation>
    <scope>NUCLEOTIDE SEQUENCE [LARGE SCALE GENOMIC DNA]</scope>
    <source>
        <strain evidence="6 7">FRR 5400</strain>
    </source>
</reference>
<keyword evidence="2 5" id="KW-0812">Transmembrane</keyword>
<dbReference type="InterPro" id="IPR005828">
    <property type="entry name" value="MFS_sugar_transport-like"/>
</dbReference>
<evidence type="ECO:0000313" key="7">
    <source>
        <dbReference type="Proteomes" id="UP000541154"/>
    </source>
</evidence>
<dbReference type="GO" id="GO:0016020">
    <property type="term" value="C:membrane"/>
    <property type="evidence" value="ECO:0007669"/>
    <property type="project" value="UniProtKB-SubCell"/>
</dbReference>
<dbReference type="AlphaFoldDB" id="A0A8H5ZWB1"/>
<proteinExistence type="predicted"/>
<sequence>MVGGEERWVCPNSSTNIESTTRHWVTTRSHRKRASVGAGTSSPGIILDCIVAPTVLSKLYHQKLFLVMSLLMLIGATLEASVTSFCFFNSFDVFLASIVVYLCREGTDKWQYLTVILCQLAVPIGYMTFYAFLSEFPRCLVYQGSYKEAGEVLRSLSNTPSTIAHGISLLKVQTKEQDTNLRRTIIAISVQVLQQAQGVPIIQNYILAFMEPLQFPDPLRTNLMVMGCSFAAHIKTFFSFDEIGCRYSLCISSVLLRSVMFGTGIEFATGDTSTSSSPVSMVSIALLFLWTVKKADAVPCFYREFSYVGAYRIVNPYARARLGGFVTFICGEFLVLAVVWAFLMVPETKGRSLELDEIFQARVIYTGA</sequence>
<evidence type="ECO:0000313" key="6">
    <source>
        <dbReference type="EMBL" id="KAF5856437.1"/>
    </source>
</evidence>
<evidence type="ECO:0000256" key="1">
    <source>
        <dbReference type="ARBA" id="ARBA00004141"/>
    </source>
</evidence>
<name>A0A8H5ZWB1_PETAA</name>
<dbReference type="EMBL" id="SPNV01000319">
    <property type="protein sequence ID" value="KAF5856437.1"/>
    <property type="molecule type" value="Genomic_DNA"/>
</dbReference>
<dbReference type="InterPro" id="IPR036259">
    <property type="entry name" value="MFS_trans_sf"/>
</dbReference>
<dbReference type="Proteomes" id="UP000541154">
    <property type="component" value="Unassembled WGS sequence"/>
</dbReference>
<feature type="transmembrane region" description="Helical" evidence="5">
    <location>
        <begin position="322"/>
        <end position="343"/>
    </location>
</feature>
<evidence type="ECO:0000256" key="3">
    <source>
        <dbReference type="ARBA" id="ARBA00022989"/>
    </source>
</evidence>
<dbReference type="Gene3D" id="1.20.1250.20">
    <property type="entry name" value="MFS general substrate transporter like domains"/>
    <property type="match status" value="3"/>
</dbReference>
<dbReference type="InterPro" id="IPR050360">
    <property type="entry name" value="MFS_Sugar_Transporters"/>
</dbReference>
<keyword evidence="7" id="KW-1185">Reference proteome</keyword>
<dbReference type="GO" id="GO:0005351">
    <property type="term" value="F:carbohydrate:proton symporter activity"/>
    <property type="evidence" value="ECO:0007669"/>
    <property type="project" value="TreeGrafter"/>
</dbReference>
<dbReference type="Pfam" id="PF00083">
    <property type="entry name" value="Sugar_tr"/>
    <property type="match status" value="1"/>
</dbReference>
<accession>A0A8H5ZWB1</accession>
<feature type="transmembrane region" description="Helical" evidence="5">
    <location>
        <begin position="110"/>
        <end position="133"/>
    </location>
</feature>